<dbReference type="SUPFAM" id="SSF53474">
    <property type="entry name" value="alpha/beta-Hydrolases"/>
    <property type="match status" value="1"/>
</dbReference>
<dbReference type="Gene3D" id="3.40.50.1820">
    <property type="entry name" value="alpha/beta hydrolase"/>
    <property type="match status" value="1"/>
</dbReference>
<evidence type="ECO:0000313" key="3">
    <source>
        <dbReference type="EMBL" id="PAP92721.1"/>
    </source>
</evidence>
<dbReference type="SUPFAM" id="SSF53335">
    <property type="entry name" value="S-adenosyl-L-methionine-dependent methyltransferases"/>
    <property type="match status" value="1"/>
</dbReference>
<dbReference type="FunFam" id="3.40.50.1820:FF:000201">
    <property type="entry name" value="Alpha/beta fold hydrolase"/>
    <property type="match status" value="1"/>
</dbReference>
<dbReference type="PANTHER" id="PTHR11614">
    <property type="entry name" value="PHOSPHOLIPASE-RELATED"/>
    <property type="match status" value="1"/>
</dbReference>
<dbReference type="InterPro" id="IPR051044">
    <property type="entry name" value="MAG_DAG_Lipase"/>
</dbReference>
<dbReference type="InterPro" id="IPR029058">
    <property type="entry name" value="AB_hydrolase_fold"/>
</dbReference>
<sequence>MLHEPTIAASASEQRVAQERTFRTHDGTEIFYRYWPAVGRPAKGAVLLFHRGHEHGGRMAHLVDELDMPDHAFYAWDARGNGRSAGERGYAPSFAALVRDIDCFVREIGRDGFGQRDIALIAQSFGAVLAAAWVHDYAPQIRAVVLASPAFSVKLYVPFAKQGIALWQKIKGRFFVNSYVKAKFLTHDPKRIVSFEADPLITRPIASNILVELYDHAARIVADARAITVPTQLLISGSDWVVRHGPQHEFFVNLASPAKERHVLPGFFHDTLGERERRKALDLIKPFLERQFATPEKPVDLTAADRAGFTRDEADRLASPLALLSPRGLYWAMSRASIRMGAWLSSGMKTGIATGFDSGSTLDYVYENEARGHGPLGRMIDRTFLDAIGWRGIRQRKLHLEELIGSATRTLKAGRPVHIVDIAAGHGRYVLDAVAKCTEPPASVRLQDFSDLNVSLGRKLIAERHLPTSVSFHQADAFDAQMLAGLDPAPDLAIVSGLYELFADNAMIARSLGGLAKAMQPGSLLLYTNQPWHPQLEMIARSLTSHRGGQAWVMRRRTQGEMDQLAAAAGFEKLDQRIDQWGIFTVSIARRV</sequence>
<dbReference type="EMBL" id="NPKH01000033">
    <property type="protein sequence ID" value="PAP92721.1"/>
    <property type="molecule type" value="Genomic_DNA"/>
</dbReference>
<dbReference type="InterPro" id="IPR022742">
    <property type="entry name" value="Hydrolase_4"/>
</dbReference>
<accession>A0A271KAG3</accession>
<dbReference type="Pfam" id="PF12146">
    <property type="entry name" value="Hydrolase_4"/>
    <property type="match status" value="1"/>
</dbReference>
<name>A0A271KAG3_9HYPH</name>
<gene>
    <name evidence="3" type="ORF">CIT31_25820</name>
</gene>
<evidence type="ECO:0000259" key="2">
    <source>
        <dbReference type="Pfam" id="PF12147"/>
    </source>
</evidence>
<dbReference type="Proteomes" id="UP000215931">
    <property type="component" value="Unassembled WGS sequence"/>
</dbReference>
<dbReference type="Gene3D" id="3.40.50.150">
    <property type="entry name" value="Vaccinia Virus protein VP39"/>
    <property type="match status" value="1"/>
</dbReference>
<feature type="domain" description="Methyltransferase" evidence="2">
    <location>
        <begin position="285"/>
        <end position="591"/>
    </location>
</feature>
<evidence type="ECO:0000313" key="4">
    <source>
        <dbReference type="Proteomes" id="UP000215931"/>
    </source>
</evidence>
<evidence type="ECO:0000259" key="1">
    <source>
        <dbReference type="Pfam" id="PF12146"/>
    </source>
</evidence>
<dbReference type="AlphaFoldDB" id="A0A271KAG3"/>
<reference evidence="3 4" key="1">
    <citation type="submission" date="2017-08" db="EMBL/GenBank/DDBJ databases">
        <title>Mesorhizobium wenxinae sp. nov., a novel rhizobial species isolated from root nodules of chickpea (Cicer arietinum L.).</title>
        <authorList>
            <person name="Zhang J."/>
        </authorList>
    </citation>
    <scope>NUCLEOTIDE SEQUENCE [LARGE SCALE GENOMIC DNA]</scope>
    <source>
        <strain evidence="4">WYCCWR 10019</strain>
    </source>
</reference>
<dbReference type="InterPro" id="IPR029063">
    <property type="entry name" value="SAM-dependent_MTases_sf"/>
</dbReference>
<dbReference type="InterPro" id="IPR022744">
    <property type="entry name" value="MeTrfase_dom_put"/>
</dbReference>
<dbReference type="OrthoDB" id="9806902at2"/>
<keyword evidence="4" id="KW-1185">Reference proteome</keyword>
<protein>
    <recommendedName>
        <fullName evidence="5">Alpha/beta fold hydrolase</fullName>
    </recommendedName>
</protein>
<organism evidence="3 4">
    <name type="scientific">Mesorhizobium wenxiniae</name>
    <dbReference type="NCBI Taxonomy" id="2014805"/>
    <lineage>
        <taxon>Bacteria</taxon>
        <taxon>Pseudomonadati</taxon>
        <taxon>Pseudomonadota</taxon>
        <taxon>Alphaproteobacteria</taxon>
        <taxon>Hyphomicrobiales</taxon>
        <taxon>Phyllobacteriaceae</taxon>
        <taxon>Mesorhizobium</taxon>
    </lineage>
</organism>
<dbReference type="Pfam" id="PF12147">
    <property type="entry name" value="Methyltransf_20"/>
    <property type="match status" value="1"/>
</dbReference>
<feature type="domain" description="Serine aminopeptidase S33" evidence="1">
    <location>
        <begin position="41"/>
        <end position="276"/>
    </location>
</feature>
<comment type="caution">
    <text evidence="3">The sequence shown here is derived from an EMBL/GenBank/DDBJ whole genome shotgun (WGS) entry which is preliminary data.</text>
</comment>
<dbReference type="RefSeq" id="WP_095520923.1">
    <property type="nucleotide sequence ID" value="NZ_NPKH01000033.1"/>
</dbReference>
<proteinExistence type="predicted"/>
<evidence type="ECO:0008006" key="5">
    <source>
        <dbReference type="Google" id="ProtNLM"/>
    </source>
</evidence>